<name>A0AAW1QLU0_9CHLO</name>
<dbReference type="Pfam" id="PF01416">
    <property type="entry name" value="PseudoU_synth_1"/>
    <property type="match status" value="1"/>
</dbReference>
<dbReference type="NCBIfam" id="TIGR00071">
    <property type="entry name" value="hisT_truA"/>
    <property type="match status" value="1"/>
</dbReference>
<keyword evidence="7" id="KW-1185">Reference proteome</keyword>
<comment type="similarity">
    <text evidence="1 4">Belongs to the tRNA pseudouridine synthase TruA family.</text>
</comment>
<dbReference type="PANTHER" id="PTHR11142">
    <property type="entry name" value="PSEUDOURIDYLATE SYNTHASE"/>
    <property type="match status" value="1"/>
</dbReference>
<dbReference type="Gene3D" id="3.30.70.660">
    <property type="entry name" value="Pseudouridine synthase I, catalytic domain, C-terminal subdomain"/>
    <property type="match status" value="1"/>
</dbReference>
<dbReference type="EMBL" id="JALJOS010000032">
    <property type="protein sequence ID" value="KAK9822421.1"/>
    <property type="molecule type" value="Genomic_DNA"/>
</dbReference>
<dbReference type="InterPro" id="IPR020097">
    <property type="entry name" value="PsdUridine_synth_TruA_a/b_dom"/>
</dbReference>
<dbReference type="GO" id="GO:1990481">
    <property type="term" value="P:mRNA pseudouridine synthesis"/>
    <property type="evidence" value="ECO:0007669"/>
    <property type="project" value="TreeGrafter"/>
</dbReference>
<evidence type="ECO:0000313" key="7">
    <source>
        <dbReference type="Proteomes" id="UP001438707"/>
    </source>
</evidence>
<dbReference type="Gene3D" id="3.30.70.580">
    <property type="entry name" value="Pseudouridine synthase I, catalytic domain, N-terminal subdomain"/>
    <property type="match status" value="1"/>
</dbReference>
<sequence>MQLSPKLLGTLTDLLAPELRGSSSLSQHLAVRLRALAVELELQGQVSQPASKGALPLVEVQGDSLIAQPAEPAVRVANVPAVQPELSEVFTEVSRRSKHSMPRQFDFDRYLCRSVALELFYFGEVYQGYARQDHTANTIEGHLFSAMRQTKLIPHNADWQSLKYSRCGRTDKGVSALSQVLALQLRSSAKKGEQPPEIHQELDYLTILNRVLPLNIKVLGWTPVPEDFSARFDAVQRGYKYFIPQHGELNINNMQQAASYFVGEHDFRNFCKADVRHVSNFRRTILDFQMQPEPGIAVGGIQLWSLYVKGSAFLWHQVRCMAAILLMVGRGQESPTIVQQLLDIGQHPCKPQYNMLPEVPLLFHSCSFEGLQFHQPAHVNKAIEEAAVEALDHHAVRQTGAQAHQVVAEGSGTLVGRPIGQSPDTKEC</sequence>
<dbReference type="InterPro" id="IPR020103">
    <property type="entry name" value="PsdUridine_synth_cat_dom_sf"/>
</dbReference>
<evidence type="ECO:0000256" key="1">
    <source>
        <dbReference type="ARBA" id="ARBA00009375"/>
    </source>
</evidence>
<protein>
    <recommendedName>
        <fullName evidence="4">tRNA pseudouridine synthase</fullName>
        <ecNumber evidence="4">5.4.99.12</ecNumber>
    </recommendedName>
</protein>
<dbReference type="InterPro" id="IPR020094">
    <property type="entry name" value="TruA/RsuA/RluB/E/F_N"/>
</dbReference>
<comment type="caution">
    <text evidence="6">The sequence shown here is derived from an EMBL/GenBank/DDBJ whole genome shotgun (WGS) entry which is preliminary data.</text>
</comment>
<keyword evidence="3 4" id="KW-0413">Isomerase</keyword>
<dbReference type="AlphaFoldDB" id="A0AAW1QLU0"/>
<dbReference type="EC" id="5.4.99.12" evidence="4"/>
<dbReference type="GO" id="GO:0160147">
    <property type="term" value="F:tRNA pseudouridine(38-40) synthase activity"/>
    <property type="evidence" value="ECO:0007669"/>
    <property type="project" value="UniProtKB-EC"/>
</dbReference>
<dbReference type="GO" id="GO:0005737">
    <property type="term" value="C:cytoplasm"/>
    <property type="evidence" value="ECO:0007669"/>
    <property type="project" value="TreeGrafter"/>
</dbReference>
<dbReference type="Proteomes" id="UP001438707">
    <property type="component" value="Unassembled WGS sequence"/>
</dbReference>
<accession>A0AAW1QLU0</accession>
<evidence type="ECO:0000259" key="5">
    <source>
        <dbReference type="Pfam" id="PF01416"/>
    </source>
</evidence>
<keyword evidence="2 4" id="KW-0819">tRNA processing</keyword>
<comment type="catalytic activity">
    <reaction evidence="4">
        <text>uridine(38/39/40) in tRNA = pseudouridine(38/39/40) in tRNA</text>
        <dbReference type="Rhea" id="RHEA:22376"/>
        <dbReference type="Rhea" id="RHEA-COMP:10085"/>
        <dbReference type="Rhea" id="RHEA-COMP:10087"/>
        <dbReference type="ChEBI" id="CHEBI:65314"/>
        <dbReference type="ChEBI" id="CHEBI:65315"/>
        <dbReference type="EC" id="5.4.99.12"/>
    </reaction>
</comment>
<evidence type="ECO:0000256" key="4">
    <source>
        <dbReference type="RuleBase" id="RU003792"/>
    </source>
</evidence>
<dbReference type="InterPro" id="IPR001406">
    <property type="entry name" value="PsdUridine_synth_TruA"/>
</dbReference>
<dbReference type="PANTHER" id="PTHR11142:SF5">
    <property type="entry name" value="TRNA PSEUDOURIDINE(38_39) SYNTHASE"/>
    <property type="match status" value="1"/>
</dbReference>
<dbReference type="HAMAP" id="MF_00171">
    <property type="entry name" value="TruA"/>
    <property type="match status" value="1"/>
</dbReference>
<organism evidence="6 7">
    <name type="scientific">Apatococcus lobatus</name>
    <dbReference type="NCBI Taxonomy" id="904363"/>
    <lineage>
        <taxon>Eukaryota</taxon>
        <taxon>Viridiplantae</taxon>
        <taxon>Chlorophyta</taxon>
        <taxon>core chlorophytes</taxon>
        <taxon>Trebouxiophyceae</taxon>
        <taxon>Chlorellales</taxon>
        <taxon>Chlorellaceae</taxon>
        <taxon>Apatococcus</taxon>
    </lineage>
</organism>
<reference evidence="6 7" key="1">
    <citation type="journal article" date="2024" name="Nat. Commun.">
        <title>Phylogenomics reveals the evolutionary origins of lichenization in chlorophyte algae.</title>
        <authorList>
            <person name="Puginier C."/>
            <person name="Libourel C."/>
            <person name="Otte J."/>
            <person name="Skaloud P."/>
            <person name="Haon M."/>
            <person name="Grisel S."/>
            <person name="Petersen M."/>
            <person name="Berrin J.G."/>
            <person name="Delaux P.M."/>
            <person name="Dal Grande F."/>
            <person name="Keller J."/>
        </authorList>
    </citation>
    <scope>NUCLEOTIDE SEQUENCE [LARGE SCALE GENOMIC DNA]</scope>
    <source>
        <strain evidence="6 7">SAG 2145</strain>
    </source>
</reference>
<dbReference type="InterPro" id="IPR020095">
    <property type="entry name" value="PsdUridine_synth_TruA_C"/>
</dbReference>
<evidence type="ECO:0000256" key="2">
    <source>
        <dbReference type="ARBA" id="ARBA00022694"/>
    </source>
</evidence>
<gene>
    <name evidence="6" type="ORF">WJX74_005182</name>
</gene>
<dbReference type="GO" id="GO:0005634">
    <property type="term" value="C:nucleus"/>
    <property type="evidence" value="ECO:0007669"/>
    <property type="project" value="TreeGrafter"/>
</dbReference>
<proteinExistence type="inferred from homology"/>
<dbReference type="GO" id="GO:0003723">
    <property type="term" value="F:RNA binding"/>
    <property type="evidence" value="ECO:0007669"/>
    <property type="project" value="InterPro"/>
</dbReference>
<evidence type="ECO:0000313" key="6">
    <source>
        <dbReference type="EMBL" id="KAK9822421.1"/>
    </source>
</evidence>
<feature type="domain" description="Pseudouridine synthase I TruA alpha/beta" evidence="5">
    <location>
        <begin position="257"/>
        <end position="368"/>
    </location>
</feature>
<evidence type="ECO:0000256" key="3">
    <source>
        <dbReference type="ARBA" id="ARBA00023235"/>
    </source>
</evidence>
<dbReference type="SUPFAM" id="SSF55120">
    <property type="entry name" value="Pseudouridine synthase"/>
    <property type="match status" value="1"/>
</dbReference>
<dbReference type="GO" id="GO:0031119">
    <property type="term" value="P:tRNA pseudouridine synthesis"/>
    <property type="evidence" value="ECO:0007669"/>
    <property type="project" value="TreeGrafter"/>
</dbReference>